<dbReference type="GO" id="GO:0003729">
    <property type="term" value="F:mRNA binding"/>
    <property type="evidence" value="ECO:0007669"/>
    <property type="project" value="TreeGrafter"/>
</dbReference>
<feature type="compositionally biased region" description="Basic and acidic residues" evidence="5">
    <location>
        <begin position="1668"/>
        <end position="1738"/>
    </location>
</feature>
<feature type="region of interest" description="Disordered" evidence="5">
    <location>
        <begin position="90"/>
        <end position="120"/>
    </location>
</feature>
<dbReference type="FunCoup" id="A0A316VE13">
    <property type="interactions" value="640"/>
</dbReference>
<accession>A0A316VE13</accession>
<keyword evidence="10" id="KW-1185">Reference proteome</keyword>
<feature type="compositionally biased region" description="Basic residues" evidence="5">
    <location>
        <begin position="2020"/>
        <end position="2030"/>
    </location>
</feature>
<dbReference type="EMBL" id="KZ819603">
    <property type="protein sequence ID" value="PWN35879.1"/>
    <property type="molecule type" value="Genomic_DNA"/>
</dbReference>
<feature type="domain" description="THO complex subunitTHOC2 C-terminal" evidence="6">
    <location>
        <begin position="1129"/>
        <end position="1427"/>
    </location>
</feature>
<organism evidence="9 10">
    <name type="scientific">Meira miltonrushii</name>
    <dbReference type="NCBI Taxonomy" id="1280837"/>
    <lineage>
        <taxon>Eukaryota</taxon>
        <taxon>Fungi</taxon>
        <taxon>Dikarya</taxon>
        <taxon>Basidiomycota</taxon>
        <taxon>Ustilaginomycotina</taxon>
        <taxon>Exobasidiomycetes</taxon>
        <taxon>Exobasidiales</taxon>
        <taxon>Brachybasidiaceae</taxon>
        <taxon>Meira</taxon>
    </lineage>
</organism>
<feature type="compositionally biased region" description="Gly residues" evidence="5">
    <location>
        <begin position="1978"/>
        <end position="1987"/>
    </location>
</feature>
<feature type="compositionally biased region" description="Basic and acidic residues" evidence="5">
    <location>
        <begin position="1745"/>
        <end position="1777"/>
    </location>
</feature>
<evidence type="ECO:0000313" key="10">
    <source>
        <dbReference type="Proteomes" id="UP000245771"/>
    </source>
</evidence>
<feature type="compositionally biased region" description="Polar residues" evidence="5">
    <location>
        <begin position="1996"/>
        <end position="2007"/>
    </location>
</feature>
<feature type="compositionally biased region" description="Basic and acidic residues" evidence="5">
    <location>
        <begin position="1449"/>
        <end position="1462"/>
    </location>
</feature>
<feature type="compositionally biased region" description="Polar residues" evidence="5">
    <location>
        <begin position="1840"/>
        <end position="1859"/>
    </location>
</feature>
<feature type="compositionally biased region" description="Polar residues" evidence="5">
    <location>
        <begin position="1871"/>
        <end position="1880"/>
    </location>
</feature>
<dbReference type="GO" id="GO:0000445">
    <property type="term" value="C:THO complex part of transcription export complex"/>
    <property type="evidence" value="ECO:0007669"/>
    <property type="project" value="TreeGrafter"/>
</dbReference>
<sequence length="2030" mass="227786">MSATKLPTSSIEAEGLLKQWLSIWDQGGKDQLYEILQIAFTQSQQDGDDISSQDSFSLLLLAWITRQILHDQIQPSSFSDVLLQIAPPIGIENGDTEDSAEAGPSRSHSPESDAAPNEKSSPISELLLDAIWTADLQIDARREIAATHDSNAIIDDALDGETLDEQSSRSRSRLADIVCELVEQQLLKRLDVAERLELPLLHQIGLVPDERDMSRKAIRINTARLYKQQKFNLLREENEGFSGLINELLLGIGPPTIAISQAKDDGSSFLRVIEQESVEVRNERAQRVMNNISALIGYFDMDPSRVLDVILDIFSANVYHHWPFFLALLSLSPWRTVQHGTKSNAMDLDADEGENAWRFGSVNTNISGESGHHTCAQILGFKFSFYQHPETTRQNGLEELYTVAAILIRVGQIRFVDLMPHLSPDEKGMTKLHEEYKTALSDRAMSAKGNALSMAAPLTADEGEGGALSDARDANGQKDANAVPHVMPNQVLGLLKALLAIGEIRHAFLILGKYPWLCGAFPEVSDLLCRLLNVMIEPIYSSVALSKQIDASLGYLTVPQRYRFDNKKQELIPLPFPRADVTSLAPEPLGTHLTDFVYFFPEWKEKLPRCTDEQFLSEFVPYLRMLGPYLSRNLTLFQRICRIGKVAMRSIEDSSKEKTAWLELIRNVLLPALSMTSGNSGLVSEVWVILRQLSYTERFSVYGEWKYSLYKRPELRVRQAEVEKEAKGILKRISSDNVKLSGRALAKASHANPTIFFTVALNQVQSYSNLIAPIVECAKYLTHFEYDVFGFNLIDALSNPEKDRTKQDGTSVSQWLQSLAAFTGTLYWRYAMMDCSPVLQYIANQLKENNIKDLVIIRELILKMAGIEPLQNLSDSQVAALTGGRMLRMEAMMIANAGIATKTRLALRKSSSRLLHALKQSMMIMPLLILIAQQRQACIHLVPDSEAHLKYLGNLFDTCQEILFQYIEFMHNQLDSQAYSDLIPTMDDLCRRFELEPAIASHLVRPRMTLQIRQAQAKENEERLRKELLSSQNKKSTPTEETEKAEEGDNTEKKEDDANMTNGEEEKKPTEAKSDKENSEDTEMQENDEVKPEVSAEQESEEADKPIWNPALSEAYEAAENVLPDDAKEVIGVHFFSTFWQLALSDISVPAERYQQEIRTLQKVIDENPEGSRSSNPKVRAQAQDSIRLLRVELKEQTAGHQFTKNRLKVEKSHWFKKDTNRADILYAALQYCFIPRALLSPTDAVFAARFIRIMHTNATYNFDTVKMYDKIFMEQIPALIFSTTENEARNLARFLQVIMTDLTAWFKDEKKFVSEAKGENLPGFQIRWGERHGDEEVPDEDMMQFDQFKSIIRKWHNMLQSTFIECLTSREYMRIRNCIVVMTRIASFFPIWELHGSVLVETISKVSNEEERGDLKVLGQGLLATLRKEQKGWIPMPKKKAAEQSVGKTDEKSKSTDKTVDTKPAADSSTKANGESLAEQKDSGTTAKADKDQRPAPQSRSTSTHKLPARPGLEPKASSNAPSPRPSWDDRTTSTTKAAGSDDAKSVQAARQAALASMREGAMNPPKAPTRDRERDRASAVQRGNNSSSTSNPTTANSSARSRNDGDKTPRSQSARSRDTSPRASDRGATANRTNADSRSRAPSEDVNGGNRRDRNSSDYYSAPKDAPNRRDRGWDDRYDSRQADRTRDRDSRTPRDARDSDRDRERDRERAKKDSINQVRGGDDRRDRRDTDRDRTSTPSANTDRRNGAYDRRDSAANANDRTKSQSSRDSDRGYSARNDSSRQPVSSSRTSSIPQSDDKRGDDRRDRDRDVRGKDQDARSSQQSKPESASSDRNESTPKATPSSMAEPSSTASPSGSKKRSLFDRLTMEQNASNSAPASPGGNGEGSANRSSPKTNDSGNTRSDADTRRDTDQQPNKRARTSKAGDDDRRHISSSNDRGSEADKGISIHGQGRATPNNNNNYQNASRSASQPYARGGGGQGGYRAGEDAYRPNTDQTRSASSGNLRRDRQPNSRDRDRRRRERRSGA</sequence>
<evidence type="ECO:0000313" key="9">
    <source>
        <dbReference type="EMBL" id="PWN35879.1"/>
    </source>
</evidence>
<dbReference type="Pfam" id="PF11732">
    <property type="entry name" value="Thoc2"/>
    <property type="match status" value="1"/>
</dbReference>
<dbReference type="InterPro" id="IPR021726">
    <property type="entry name" value="THO_THOC2_N"/>
</dbReference>
<dbReference type="InParanoid" id="A0A316VE13"/>
<proteinExistence type="inferred from homology"/>
<dbReference type="PANTHER" id="PTHR21597:SF0">
    <property type="entry name" value="THO COMPLEX SUBUNIT 2"/>
    <property type="match status" value="1"/>
</dbReference>
<feature type="compositionally biased region" description="Basic and acidic residues" evidence="5">
    <location>
        <begin position="1479"/>
        <end position="1495"/>
    </location>
</feature>
<dbReference type="Pfam" id="PF11262">
    <property type="entry name" value="Tho2"/>
    <property type="match status" value="1"/>
</dbReference>
<evidence type="ECO:0000256" key="2">
    <source>
        <dbReference type="ARBA" id="ARBA00007857"/>
    </source>
</evidence>
<evidence type="ECO:0000256" key="1">
    <source>
        <dbReference type="ARBA" id="ARBA00004123"/>
    </source>
</evidence>
<feature type="compositionally biased region" description="Polar residues" evidence="5">
    <location>
        <begin position="1889"/>
        <end position="1903"/>
    </location>
</feature>
<feature type="compositionally biased region" description="Basic and acidic residues" evidence="5">
    <location>
        <begin position="1037"/>
        <end position="1057"/>
    </location>
</feature>
<keyword evidence="4" id="KW-0539">Nucleus</keyword>
<dbReference type="GO" id="GO:0006397">
    <property type="term" value="P:mRNA processing"/>
    <property type="evidence" value="ECO:0007669"/>
    <property type="project" value="InterPro"/>
</dbReference>
<feature type="compositionally biased region" description="Basic and acidic residues" evidence="5">
    <location>
        <begin position="1603"/>
        <end position="1627"/>
    </location>
</feature>
<dbReference type="InterPro" id="IPR021418">
    <property type="entry name" value="THO_THOC2_C"/>
</dbReference>
<name>A0A316VE13_9BASI</name>
<dbReference type="GO" id="GO:0006406">
    <property type="term" value="P:mRNA export from nucleus"/>
    <property type="evidence" value="ECO:0007669"/>
    <property type="project" value="InterPro"/>
</dbReference>
<evidence type="ECO:0000256" key="5">
    <source>
        <dbReference type="SAM" id="MobiDB-lite"/>
    </source>
</evidence>
<evidence type="ECO:0000256" key="3">
    <source>
        <dbReference type="ARBA" id="ARBA00019596"/>
    </source>
</evidence>
<evidence type="ECO:0000256" key="4">
    <source>
        <dbReference type="ARBA" id="ARBA00023242"/>
    </source>
</evidence>
<dbReference type="OrthoDB" id="29024at2759"/>
<feature type="domain" description="THO complex subunit 2 N-terminal" evidence="8">
    <location>
        <begin position="174"/>
        <end position="743"/>
    </location>
</feature>
<gene>
    <name evidence="9" type="ORF">FA14DRAFT_172477</name>
</gene>
<dbReference type="Proteomes" id="UP000245771">
    <property type="component" value="Unassembled WGS sequence"/>
</dbReference>
<protein>
    <recommendedName>
        <fullName evidence="3">THO complex subunit 2</fullName>
    </recommendedName>
</protein>
<feature type="region of interest" description="Disordered" evidence="5">
    <location>
        <begin position="1435"/>
        <end position="2030"/>
    </location>
</feature>
<feature type="compositionally biased region" description="Basic and acidic residues" evidence="5">
    <location>
        <begin position="1064"/>
        <end position="1079"/>
    </location>
</feature>
<feature type="compositionally biased region" description="Low complexity" evidence="5">
    <location>
        <begin position="1586"/>
        <end position="1602"/>
    </location>
</feature>
<feature type="compositionally biased region" description="Basic and acidic residues" evidence="5">
    <location>
        <begin position="1570"/>
        <end position="1579"/>
    </location>
</feature>
<evidence type="ECO:0000259" key="7">
    <source>
        <dbReference type="Pfam" id="PF11732"/>
    </source>
</evidence>
<feature type="region of interest" description="Disordered" evidence="5">
    <location>
        <begin position="1015"/>
        <end position="1108"/>
    </location>
</feature>
<evidence type="ECO:0000259" key="8">
    <source>
        <dbReference type="Pfam" id="PF16134"/>
    </source>
</evidence>
<dbReference type="PANTHER" id="PTHR21597">
    <property type="entry name" value="THO2 PROTEIN"/>
    <property type="match status" value="1"/>
</dbReference>
<feature type="compositionally biased region" description="Low complexity" evidence="5">
    <location>
        <begin position="1784"/>
        <end position="1798"/>
    </location>
</feature>
<feature type="compositionally biased region" description="Low complexity" evidence="5">
    <location>
        <begin position="1823"/>
        <end position="1832"/>
    </location>
</feature>
<dbReference type="STRING" id="1280837.A0A316VE13"/>
<feature type="domain" description="THO complex subunitTHOC2 N-terminal" evidence="7">
    <location>
        <begin position="745"/>
        <end position="820"/>
    </location>
</feature>
<feature type="compositionally biased region" description="Polar residues" evidence="5">
    <location>
        <begin position="1965"/>
        <end position="1974"/>
    </location>
</feature>
<dbReference type="Pfam" id="PF16134">
    <property type="entry name" value="THOC2_N"/>
    <property type="match status" value="1"/>
</dbReference>
<feature type="compositionally biased region" description="Basic and acidic residues" evidence="5">
    <location>
        <begin position="1906"/>
        <end position="1915"/>
    </location>
</feature>
<dbReference type="RefSeq" id="XP_025356181.1">
    <property type="nucleotide sequence ID" value="XM_025500403.1"/>
</dbReference>
<feature type="compositionally biased region" description="Basic and acidic residues" evidence="5">
    <location>
        <begin position="1016"/>
        <end position="1028"/>
    </location>
</feature>
<comment type="similarity">
    <text evidence="2">Belongs to the THOC2 family.</text>
</comment>
<evidence type="ECO:0000259" key="6">
    <source>
        <dbReference type="Pfam" id="PF11262"/>
    </source>
</evidence>
<feature type="compositionally biased region" description="Basic and acidic residues" evidence="5">
    <location>
        <begin position="1799"/>
        <end position="1821"/>
    </location>
</feature>
<reference evidence="9 10" key="1">
    <citation type="journal article" date="2018" name="Mol. Biol. Evol.">
        <title>Broad Genomic Sampling Reveals a Smut Pathogenic Ancestry of the Fungal Clade Ustilaginomycotina.</title>
        <authorList>
            <person name="Kijpornyongpan T."/>
            <person name="Mondo S.J."/>
            <person name="Barry K."/>
            <person name="Sandor L."/>
            <person name="Lee J."/>
            <person name="Lipzen A."/>
            <person name="Pangilinan J."/>
            <person name="LaButti K."/>
            <person name="Hainaut M."/>
            <person name="Henrissat B."/>
            <person name="Grigoriev I.V."/>
            <person name="Spatafora J.W."/>
            <person name="Aime M.C."/>
        </authorList>
    </citation>
    <scope>NUCLEOTIDE SEQUENCE [LARGE SCALE GENOMIC DNA]</scope>
    <source>
        <strain evidence="9 10">MCA 3882</strain>
    </source>
</reference>
<feature type="compositionally biased region" description="Polar residues" evidence="5">
    <location>
        <begin position="1497"/>
        <end position="1506"/>
    </location>
</feature>
<comment type="subcellular location">
    <subcellularLocation>
        <location evidence="1">Nucleus</location>
    </subcellularLocation>
</comment>
<dbReference type="GeneID" id="37022184"/>
<dbReference type="InterPro" id="IPR040007">
    <property type="entry name" value="Tho2"/>
</dbReference>
<dbReference type="InterPro" id="IPR032302">
    <property type="entry name" value="THOC2_N"/>
</dbReference>
<feature type="compositionally biased region" description="Basic and acidic residues" evidence="5">
    <location>
        <begin position="2008"/>
        <end position="2019"/>
    </location>
</feature>